<proteinExistence type="predicted"/>
<dbReference type="Proteomes" id="UP000184368">
    <property type="component" value="Unassembled WGS sequence"/>
</dbReference>
<gene>
    <name evidence="1" type="ORF">SAMN05444008_102414</name>
</gene>
<protein>
    <submittedName>
        <fullName evidence="1">Uncharacterized protein</fullName>
    </submittedName>
</protein>
<name>A0A1M4VXD2_9BACT</name>
<sequence>MSKVNKNIERTFRFDFLMNESTVSDLKRVTITHGILDVHCTGKFAPEVSPLDPEARYQVDISIAYLACCNIMPMLDWSGMRVDVEDAARRHFANLIELETPAFKPQPQQFPETEQLAGEIRDQVRWYSREEYMAFPYPISLMLGGNQIFAFAIEIVDRGDIKVQDVNEKWHTLEPSDCTFPADIRNLHSHVVLTCATLVKNA</sequence>
<dbReference type="STRING" id="1302690.BUE76_11675"/>
<keyword evidence="2" id="KW-1185">Reference proteome</keyword>
<accession>A0A1M4VXD2</accession>
<evidence type="ECO:0000313" key="2">
    <source>
        <dbReference type="Proteomes" id="UP000184368"/>
    </source>
</evidence>
<organism evidence="1 2">
    <name type="scientific">Cnuella takakiae</name>
    <dbReference type="NCBI Taxonomy" id="1302690"/>
    <lineage>
        <taxon>Bacteria</taxon>
        <taxon>Pseudomonadati</taxon>
        <taxon>Bacteroidota</taxon>
        <taxon>Chitinophagia</taxon>
        <taxon>Chitinophagales</taxon>
        <taxon>Chitinophagaceae</taxon>
        <taxon>Cnuella</taxon>
    </lineage>
</organism>
<dbReference type="AlphaFoldDB" id="A0A1M4VXD2"/>
<reference evidence="1 2" key="1">
    <citation type="submission" date="2016-11" db="EMBL/GenBank/DDBJ databases">
        <authorList>
            <person name="Jaros S."/>
            <person name="Januszkiewicz K."/>
            <person name="Wedrychowicz H."/>
        </authorList>
    </citation>
    <scope>NUCLEOTIDE SEQUENCE [LARGE SCALE GENOMIC DNA]</scope>
    <source>
        <strain evidence="1 2">DSM 26897</strain>
    </source>
</reference>
<dbReference type="EMBL" id="FQUO01000002">
    <property type="protein sequence ID" value="SHE73575.1"/>
    <property type="molecule type" value="Genomic_DNA"/>
</dbReference>
<evidence type="ECO:0000313" key="1">
    <source>
        <dbReference type="EMBL" id="SHE73575.1"/>
    </source>
</evidence>
<dbReference type="RefSeq" id="WP_073040214.1">
    <property type="nucleotide sequence ID" value="NZ_FQUO01000002.1"/>
</dbReference>